<evidence type="ECO:0000256" key="1">
    <source>
        <dbReference type="SAM" id="MobiDB-lite"/>
    </source>
</evidence>
<dbReference type="HOGENOM" id="CLU_1555514_0_0_1"/>
<name>B0D401_LACBS</name>
<reference evidence="2 3" key="1">
    <citation type="journal article" date="2008" name="Nature">
        <title>The genome of Laccaria bicolor provides insights into mycorrhizal symbiosis.</title>
        <authorList>
            <person name="Martin F."/>
            <person name="Aerts A."/>
            <person name="Ahren D."/>
            <person name="Brun A."/>
            <person name="Danchin E.G.J."/>
            <person name="Duchaussoy F."/>
            <person name="Gibon J."/>
            <person name="Kohler A."/>
            <person name="Lindquist E."/>
            <person name="Pereda V."/>
            <person name="Salamov A."/>
            <person name="Shapiro H.J."/>
            <person name="Wuyts J."/>
            <person name="Blaudez D."/>
            <person name="Buee M."/>
            <person name="Brokstein P."/>
            <person name="Canbaeck B."/>
            <person name="Cohen D."/>
            <person name="Courty P.E."/>
            <person name="Coutinho P.M."/>
            <person name="Delaruelle C."/>
            <person name="Detter J.C."/>
            <person name="Deveau A."/>
            <person name="DiFazio S."/>
            <person name="Duplessis S."/>
            <person name="Fraissinet-Tachet L."/>
            <person name="Lucic E."/>
            <person name="Frey-Klett P."/>
            <person name="Fourrey C."/>
            <person name="Feussner I."/>
            <person name="Gay G."/>
            <person name="Grimwood J."/>
            <person name="Hoegger P.J."/>
            <person name="Jain P."/>
            <person name="Kilaru S."/>
            <person name="Labbe J."/>
            <person name="Lin Y.C."/>
            <person name="Legue V."/>
            <person name="Le Tacon F."/>
            <person name="Marmeisse R."/>
            <person name="Melayah D."/>
            <person name="Montanini B."/>
            <person name="Muratet M."/>
            <person name="Nehls U."/>
            <person name="Niculita-Hirzel H."/>
            <person name="Oudot-Le Secq M.P."/>
            <person name="Peter M."/>
            <person name="Quesneville H."/>
            <person name="Rajashekar B."/>
            <person name="Reich M."/>
            <person name="Rouhier N."/>
            <person name="Schmutz J."/>
            <person name="Yin T."/>
            <person name="Chalot M."/>
            <person name="Henrissat B."/>
            <person name="Kuees U."/>
            <person name="Lucas S."/>
            <person name="Van de Peer Y."/>
            <person name="Podila G.K."/>
            <person name="Polle A."/>
            <person name="Pukkila P.J."/>
            <person name="Richardson P.M."/>
            <person name="Rouze P."/>
            <person name="Sanders I.R."/>
            <person name="Stajich J.E."/>
            <person name="Tunlid A."/>
            <person name="Tuskan G."/>
            <person name="Grigoriev I.V."/>
        </authorList>
    </citation>
    <scope>NUCLEOTIDE SEQUENCE [LARGE SCALE GENOMIC DNA]</scope>
    <source>
        <strain evidence="3">S238N-H82 / ATCC MYA-4686</strain>
    </source>
</reference>
<dbReference type="GeneID" id="6074611"/>
<dbReference type="EMBL" id="DS547097">
    <property type="protein sequence ID" value="EDR10491.1"/>
    <property type="molecule type" value="Genomic_DNA"/>
</dbReference>
<dbReference type="KEGG" id="lbc:LACBIDRAFT_325148"/>
<feature type="region of interest" description="Disordered" evidence="1">
    <location>
        <begin position="78"/>
        <end position="102"/>
    </location>
</feature>
<sequence length="172" mass="20180">MPQSRFTHESNAGWALRQVNCVGYTPEAHRQKLRQVVGPLSKNHEWIDSLEYVEDDLPVMQKFIPKVIHEILYQHSSPNRAFSEPERSPEHDGRPPVKPTTPVVYHFYPTELNREYFDNSRKHLETRCRAHPVIPLSMQAKEKIHKVPTQYRRNLECSSFEPSMDDSYSEVP</sequence>
<organism evidence="3">
    <name type="scientific">Laccaria bicolor (strain S238N-H82 / ATCC MYA-4686)</name>
    <name type="common">Bicoloured deceiver</name>
    <name type="synonym">Laccaria laccata var. bicolor</name>
    <dbReference type="NCBI Taxonomy" id="486041"/>
    <lineage>
        <taxon>Eukaryota</taxon>
        <taxon>Fungi</taxon>
        <taxon>Dikarya</taxon>
        <taxon>Basidiomycota</taxon>
        <taxon>Agaricomycotina</taxon>
        <taxon>Agaricomycetes</taxon>
        <taxon>Agaricomycetidae</taxon>
        <taxon>Agaricales</taxon>
        <taxon>Agaricineae</taxon>
        <taxon>Hydnangiaceae</taxon>
        <taxon>Laccaria</taxon>
    </lineage>
</organism>
<dbReference type="RefSeq" id="XP_001878941.1">
    <property type="nucleotide sequence ID" value="XM_001878906.1"/>
</dbReference>
<dbReference type="Proteomes" id="UP000001194">
    <property type="component" value="Unassembled WGS sequence"/>
</dbReference>
<dbReference type="AlphaFoldDB" id="B0D401"/>
<protein>
    <submittedName>
        <fullName evidence="2">Predicted protein</fullName>
    </submittedName>
</protein>
<gene>
    <name evidence="2" type="ORF">LACBIDRAFT_325148</name>
</gene>
<evidence type="ECO:0000313" key="2">
    <source>
        <dbReference type="EMBL" id="EDR10491.1"/>
    </source>
</evidence>
<keyword evidence="3" id="KW-1185">Reference proteome</keyword>
<evidence type="ECO:0000313" key="3">
    <source>
        <dbReference type="Proteomes" id="UP000001194"/>
    </source>
</evidence>
<proteinExistence type="predicted"/>
<accession>B0D401</accession>
<feature type="compositionally biased region" description="Basic and acidic residues" evidence="1">
    <location>
        <begin position="83"/>
        <end position="95"/>
    </location>
</feature>
<dbReference type="InParanoid" id="B0D401"/>